<gene>
    <name evidence="8" type="ORF">C8N24_5011</name>
</gene>
<sequence length="615" mass="62811">MPIRSRSLASVRSPTPREPPARLVAAAVLAAIVAGAVLAWTGAGDTARLVWTGAVVVALVPLSVSVARELRSGRVGADVIALLAMAGALVLGEELAGAVIALMLAGGTALEQTAQRRARRDLTALVEHAPRVAHRRAGDVLVEVAVDALVPGDVVVVRPGEVVPVDGFVEQAPAVLDESALTGEALPVTRGAGEPVRSGVVCCGSAFTLVATRTVADSAYSVLLGLVRGAERERAPFVRLADRYAAHFLVLTLVLAGGAWAVSGDPVRALAVLVVATPCPLILAAPIAIVCAMSRSARAGVVVKDGGTIERLARARTVLIDKTGTLTLGEPAVERVETTAEHGPDEVLRLAASLEQVSVHGIAEAIVHDAEQRGLHLTLPQDVHESPGQGLEGTVDGRHLAAGSEAYLRSQGAEPSFSTGSGAPAHVAVDGRAVGMIVLADRLRDDAAAAVRALRAAGVHEVVMATGDRRERAEVVGRRAGVDRVYAELDPGDKLALVREAQERPVVMVGDGVNDAPALALADVGVAMGVAGATAAAEAADAVIVVDRLDRLADAVRISARALAIARQSVLVGMGLSLVAMIAAAAGLLPPLAGAVLQEAIDVAVILNALRALRG</sequence>
<feature type="transmembrane region" description="Helical" evidence="6">
    <location>
        <begin position="20"/>
        <end position="42"/>
    </location>
</feature>
<dbReference type="GO" id="GO:0016887">
    <property type="term" value="F:ATP hydrolysis activity"/>
    <property type="evidence" value="ECO:0007669"/>
    <property type="project" value="InterPro"/>
</dbReference>
<feature type="domain" description="P-type ATPase A" evidence="7">
    <location>
        <begin position="128"/>
        <end position="226"/>
    </location>
</feature>
<dbReference type="AlphaFoldDB" id="A0A660KZ43"/>
<dbReference type="PRINTS" id="PR00119">
    <property type="entry name" value="CATATPASE"/>
</dbReference>
<dbReference type="InterPro" id="IPR036412">
    <property type="entry name" value="HAD-like_sf"/>
</dbReference>
<evidence type="ECO:0000256" key="4">
    <source>
        <dbReference type="ARBA" id="ARBA00022989"/>
    </source>
</evidence>
<dbReference type="GO" id="GO:0005886">
    <property type="term" value="C:plasma membrane"/>
    <property type="evidence" value="ECO:0007669"/>
    <property type="project" value="UniProtKB-SubCell"/>
</dbReference>
<evidence type="ECO:0000256" key="3">
    <source>
        <dbReference type="ARBA" id="ARBA00022692"/>
    </source>
</evidence>
<keyword evidence="6" id="KW-1003">Cell membrane</keyword>
<protein>
    <submittedName>
        <fullName evidence="8">Heavy metal-(Cd/Co/Hg/Pb/Zn)-translocating P-type ATPase</fullName>
    </submittedName>
</protein>
<organism evidence="8 9">
    <name type="scientific">Solirubrobacter pauli</name>
    <dbReference type="NCBI Taxonomy" id="166793"/>
    <lineage>
        <taxon>Bacteria</taxon>
        <taxon>Bacillati</taxon>
        <taxon>Actinomycetota</taxon>
        <taxon>Thermoleophilia</taxon>
        <taxon>Solirubrobacterales</taxon>
        <taxon>Solirubrobacteraceae</taxon>
        <taxon>Solirubrobacter</taxon>
    </lineage>
</organism>
<dbReference type="GO" id="GO:0015086">
    <property type="term" value="F:cadmium ion transmembrane transporter activity"/>
    <property type="evidence" value="ECO:0007669"/>
    <property type="project" value="TreeGrafter"/>
</dbReference>
<dbReference type="Gene3D" id="3.40.1110.10">
    <property type="entry name" value="Calcium-transporting ATPase, cytoplasmic domain N"/>
    <property type="match status" value="1"/>
</dbReference>
<comment type="similarity">
    <text evidence="2 6">Belongs to the cation transport ATPase (P-type) (TC 3.A.3) family. Type IB subfamily.</text>
</comment>
<dbReference type="Pfam" id="PF00702">
    <property type="entry name" value="Hydrolase"/>
    <property type="match status" value="1"/>
</dbReference>
<dbReference type="NCBIfam" id="TIGR01512">
    <property type="entry name" value="ATPase-IB2_Cd"/>
    <property type="match status" value="1"/>
</dbReference>
<dbReference type="SUPFAM" id="SSF81665">
    <property type="entry name" value="Calcium ATPase, transmembrane domain M"/>
    <property type="match status" value="1"/>
</dbReference>
<dbReference type="InterPro" id="IPR023214">
    <property type="entry name" value="HAD_sf"/>
</dbReference>
<feature type="transmembrane region" description="Helical" evidence="6">
    <location>
        <begin position="269"/>
        <end position="292"/>
    </location>
</feature>
<dbReference type="GO" id="GO:0046872">
    <property type="term" value="F:metal ion binding"/>
    <property type="evidence" value="ECO:0007669"/>
    <property type="project" value="UniProtKB-KW"/>
</dbReference>
<name>A0A660KZ43_9ACTN</name>
<reference evidence="8 9" key="1">
    <citation type="submission" date="2018-10" db="EMBL/GenBank/DDBJ databases">
        <title>Genomic Encyclopedia of Archaeal and Bacterial Type Strains, Phase II (KMG-II): from individual species to whole genera.</title>
        <authorList>
            <person name="Goeker M."/>
        </authorList>
    </citation>
    <scope>NUCLEOTIDE SEQUENCE [LARGE SCALE GENOMIC DNA]</scope>
    <source>
        <strain evidence="8 9">DSM 14954</strain>
    </source>
</reference>
<dbReference type="InterPro" id="IPR027256">
    <property type="entry name" value="P-typ_ATPase_IB"/>
</dbReference>
<keyword evidence="5 6" id="KW-0472">Membrane</keyword>
<dbReference type="SUPFAM" id="SSF81653">
    <property type="entry name" value="Calcium ATPase, transduction domain A"/>
    <property type="match status" value="1"/>
</dbReference>
<evidence type="ECO:0000256" key="5">
    <source>
        <dbReference type="ARBA" id="ARBA00023136"/>
    </source>
</evidence>
<dbReference type="InterPro" id="IPR001757">
    <property type="entry name" value="P_typ_ATPase"/>
</dbReference>
<accession>A0A660KZ43</accession>
<proteinExistence type="inferred from homology"/>
<dbReference type="Proteomes" id="UP000278962">
    <property type="component" value="Unassembled WGS sequence"/>
</dbReference>
<keyword evidence="3 6" id="KW-0812">Transmembrane</keyword>
<dbReference type="OrthoDB" id="7059309at2"/>
<dbReference type="Gene3D" id="2.70.150.10">
    <property type="entry name" value="Calcium-transporting ATPase, cytoplasmic transduction domain A"/>
    <property type="match status" value="1"/>
</dbReference>
<dbReference type="PANTHER" id="PTHR48085:SF5">
    <property type="entry name" value="CADMIUM_ZINC-TRANSPORTING ATPASE HMA4-RELATED"/>
    <property type="match status" value="1"/>
</dbReference>
<dbReference type="PROSITE" id="PS00154">
    <property type="entry name" value="ATPASE_E1_E2"/>
    <property type="match status" value="1"/>
</dbReference>
<feature type="transmembrane region" description="Helical" evidence="6">
    <location>
        <begin position="244"/>
        <end position="263"/>
    </location>
</feature>
<dbReference type="Pfam" id="PF00122">
    <property type="entry name" value="E1-E2_ATPase"/>
    <property type="match status" value="1"/>
</dbReference>
<dbReference type="Gene3D" id="3.40.50.1000">
    <property type="entry name" value="HAD superfamily/HAD-like"/>
    <property type="match status" value="1"/>
</dbReference>
<comment type="subcellular location">
    <subcellularLocation>
        <location evidence="1">Cell membrane</location>
        <topology evidence="1">Multi-pass membrane protein</topology>
    </subcellularLocation>
</comment>
<dbReference type="NCBIfam" id="TIGR01494">
    <property type="entry name" value="ATPase_P-type"/>
    <property type="match status" value="2"/>
</dbReference>
<dbReference type="InterPro" id="IPR008250">
    <property type="entry name" value="ATPase_P-typ_transduc_dom_A_sf"/>
</dbReference>
<dbReference type="PANTHER" id="PTHR48085">
    <property type="entry name" value="CADMIUM/ZINC-TRANSPORTING ATPASE HMA2-RELATED"/>
    <property type="match status" value="1"/>
</dbReference>
<evidence type="ECO:0000256" key="6">
    <source>
        <dbReference type="RuleBase" id="RU362081"/>
    </source>
</evidence>
<keyword evidence="6" id="KW-0479">Metal-binding</keyword>
<dbReference type="EMBL" id="RBIL01000002">
    <property type="protein sequence ID" value="RKQ86991.1"/>
    <property type="molecule type" value="Genomic_DNA"/>
</dbReference>
<evidence type="ECO:0000313" key="9">
    <source>
        <dbReference type="Proteomes" id="UP000278962"/>
    </source>
</evidence>
<keyword evidence="6" id="KW-0067">ATP-binding</keyword>
<keyword evidence="4 6" id="KW-1133">Transmembrane helix</keyword>
<keyword evidence="6" id="KW-0547">Nucleotide-binding</keyword>
<dbReference type="GO" id="GO:0005524">
    <property type="term" value="F:ATP binding"/>
    <property type="evidence" value="ECO:0007669"/>
    <property type="project" value="UniProtKB-UniRule"/>
</dbReference>
<feature type="transmembrane region" description="Helical" evidence="6">
    <location>
        <begin position="49"/>
        <end position="67"/>
    </location>
</feature>
<keyword evidence="9" id="KW-1185">Reference proteome</keyword>
<feature type="transmembrane region" description="Helical" evidence="6">
    <location>
        <begin position="79"/>
        <end position="110"/>
    </location>
</feature>
<evidence type="ECO:0000313" key="8">
    <source>
        <dbReference type="EMBL" id="RKQ86991.1"/>
    </source>
</evidence>
<dbReference type="InterPro" id="IPR059000">
    <property type="entry name" value="ATPase_P-type_domA"/>
</dbReference>
<evidence type="ECO:0000256" key="2">
    <source>
        <dbReference type="ARBA" id="ARBA00006024"/>
    </source>
</evidence>
<evidence type="ECO:0000256" key="1">
    <source>
        <dbReference type="ARBA" id="ARBA00004651"/>
    </source>
</evidence>
<dbReference type="InterPro" id="IPR018303">
    <property type="entry name" value="ATPase_P-typ_P_site"/>
</dbReference>
<comment type="caution">
    <text evidence="8">The sequence shown here is derived from an EMBL/GenBank/DDBJ whole genome shotgun (WGS) entry which is preliminary data.</text>
</comment>
<dbReference type="GO" id="GO:0019829">
    <property type="term" value="F:ATPase-coupled monoatomic cation transmembrane transporter activity"/>
    <property type="evidence" value="ECO:0007669"/>
    <property type="project" value="InterPro"/>
</dbReference>
<dbReference type="InterPro" id="IPR023299">
    <property type="entry name" value="ATPase_P-typ_cyto_dom_N"/>
</dbReference>
<dbReference type="PROSITE" id="PS01229">
    <property type="entry name" value="COF_2"/>
    <property type="match status" value="1"/>
</dbReference>
<dbReference type="NCBIfam" id="TIGR01525">
    <property type="entry name" value="ATPase-IB_hvy"/>
    <property type="match status" value="1"/>
</dbReference>
<dbReference type="InterPro" id="IPR051014">
    <property type="entry name" value="Cation_Transport_ATPase_IB"/>
</dbReference>
<dbReference type="SUPFAM" id="SSF56784">
    <property type="entry name" value="HAD-like"/>
    <property type="match status" value="1"/>
</dbReference>
<evidence type="ECO:0000259" key="7">
    <source>
        <dbReference type="Pfam" id="PF00122"/>
    </source>
</evidence>
<dbReference type="InterPro" id="IPR023298">
    <property type="entry name" value="ATPase_P-typ_TM_dom_sf"/>
</dbReference>